<dbReference type="Pfam" id="PF12146">
    <property type="entry name" value="Hydrolase_4"/>
    <property type="match status" value="1"/>
</dbReference>
<dbReference type="SUPFAM" id="SSF53474">
    <property type="entry name" value="alpha/beta-Hydrolases"/>
    <property type="match status" value="1"/>
</dbReference>
<sequence>MTNAAPYHADIAGISDGICHWLLTVDGVRIRVGHWPVADAKGTVLIFPGRTEYIEKYGRTAKDLAKRGFASVAIDWRGQGIADRLLENRAVGHVETFEDYQLDVKAMLAHVKTLGLPEPYHLLGHSMGGCIGLRALHDGLPVQSAVFTAPMWGIKMSAALRPIAWGLSSVSKPLGFSEIFAPGQQAETYVLRAEAGDNTLTSDISSFELLQNQLKTHPDLALGGPSLHWLNESLREMRTLSQRPSPDIPCLTFLGTDEAIVDPARIYQRMENWRRGELVVLENGRHEVLMEKPEIRDRVLDGAERLFLAQTPEMV</sequence>
<organism evidence="1 2">
    <name type="scientific">Octadecabacter temperatus</name>
    <dbReference type="NCBI Taxonomy" id="1458307"/>
    <lineage>
        <taxon>Bacteria</taxon>
        <taxon>Pseudomonadati</taxon>
        <taxon>Pseudomonadota</taxon>
        <taxon>Alphaproteobacteria</taxon>
        <taxon>Rhodobacterales</taxon>
        <taxon>Roseobacteraceae</taxon>
        <taxon>Octadecabacter</taxon>
    </lineage>
</organism>
<keyword evidence="2" id="KW-1185">Reference proteome</keyword>
<dbReference type="RefSeq" id="WP_049833885.1">
    <property type="nucleotide sequence ID" value="NZ_CP012160.1"/>
</dbReference>
<dbReference type="STRING" id="1458307.OSB_09420"/>
<dbReference type="AlphaFoldDB" id="A0A0K0Y3J8"/>
<dbReference type="InterPro" id="IPR051044">
    <property type="entry name" value="MAG_DAG_Lipase"/>
</dbReference>
<dbReference type="PATRIC" id="fig|1458307.3.peg.955"/>
<dbReference type="OrthoDB" id="9788260at2"/>
<dbReference type="Proteomes" id="UP000067444">
    <property type="component" value="Chromosome"/>
</dbReference>
<evidence type="ECO:0000313" key="2">
    <source>
        <dbReference type="Proteomes" id="UP000067444"/>
    </source>
</evidence>
<reference evidence="1 2" key="1">
    <citation type="journal article" date="2015" name="Genome Announc.">
        <title>Closed Genome Sequence of Octadecabacter temperatus SB1, the First Mesophilic Species of the Genus Octadecabacter.</title>
        <authorList>
            <person name="Voget S."/>
            <person name="Billerbeck S."/>
            <person name="Simon M."/>
            <person name="Daniel R."/>
        </authorList>
    </citation>
    <scope>NUCLEOTIDE SEQUENCE [LARGE SCALE GENOMIC DNA]</scope>
    <source>
        <strain evidence="1 2">SB1</strain>
    </source>
</reference>
<dbReference type="KEGG" id="otm:OSB_09420"/>
<accession>A0A0K0Y3J8</accession>
<evidence type="ECO:0000313" key="1">
    <source>
        <dbReference type="EMBL" id="AKS45500.1"/>
    </source>
</evidence>
<proteinExistence type="predicted"/>
<dbReference type="InterPro" id="IPR022742">
    <property type="entry name" value="Hydrolase_4"/>
</dbReference>
<gene>
    <name evidence="1" type="ORF">OSB_09420</name>
</gene>
<dbReference type="EMBL" id="CP012160">
    <property type="protein sequence ID" value="AKS45500.1"/>
    <property type="molecule type" value="Genomic_DNA"/>
</dbReference>
<dbReference type="PANTHER" id="PTHR11614">
    <property type="entry name" value="PHOSPHOLIPASE-RELATED"/>
    <property type="match status" value="1"/>
</dbReference>
<dbReference type="Gene3D" id="3.40.50.1820">
    <property type="entry name" value="alpha/beta hydrolase"/>
    <property type="match status" value="1"/>
</dbReference>
<name>A0A0K0Y3J8_9RHOB</name>
<protein>
    <submittedName>
        <fullName evidence="1">Lysophospholipase L2</fullName>
    </submittedName>
</protein>
<dbReference type="InterPro" id="IPR029058">
    <property type="entry name" value="AB_hydrolase_fold"/>
</dbReference>